<dbReference type="InterPro" id="IPR016135">
    <property type="entry name" value="UBQ-conjugating_enzyme/RWD"/>
</dbReference>
<organism evidence="3 4">
    <name type="scientific">Thalassoglobus polymorphus</name>
    <dbReference type="NCBI Taxonomy" id="2527994"/>
    <lineage>
        <taxon>Bacteria</taxon>
        <taxon>Pseudomonadati</taxon>
        <taxon>Planctomycetota</taxon>
        <taxon>Planctomycetia</taxon>
        <taxon>Planctomycetales</taxon>
        <taxon>Planctomycetaceae</taxon>
        <taxon>Thalassoglobus</taxon>
    </lineage>
</organism>
<dbReference type="Pfam" id="PF00179">
    <property type="entry name" value="UQ_con"/>
    <property type="match status" value="1"/>
</dbReference>
<proteinExistence type="predicted"/>
<dbReference type="CDD" id="cd00195">
    <property type="entry name" value="UBCc_UEV"/>
    <property type="match status" value="1"/>
</dbReference>
<keyword evidence="4" id="KW-1185">Reference proteome</keyword>
<gene>
    <name evidence="3" type="ORF">Mal48_23330</name>
</gene>
<evidence type="ECO:0000313" key="3">
    <source>
        <dbReference type="EMBL" id="QDT33081.1"/>
    </source>
</evidence>
<protein>
    <submittedName>
        <fullName evidence="3">Ubiquitin-conjugating enzyme</fullName>
    </submittedName>
</protein>
<dbReference type="EMBL" id="CP036267">
    <property type="protein sequence ID" value="QDT33081.1"/>
    <property type="molecule type" value="Genomic_DNA"/>
</dbReference>
<dbReference type="AlphaFoldDB" id="A0A517QN69"/>
<dbReference type="Gene3D" id="3.10.110.10">
    <property type="entry name" value="Ubiquitin Conjugating Enzyme"/>
    <property type="match status" value="1"/>
</dbReference>
<dbReference type="NCBIfam" id="TIGR02098">
    <property type="entry name" value="MJ0042_CXXC"/>
    <property type="match status" value="1"/>
</dbReference>
<accession>A0A517QN69</accession>
<dbReference type="InterPro" id="IPR011723">
    <property type="entry name" value="Znf/thioredoxin_put"/>
</dbReference>
<evidence type="ECO:0000313" key="4">
    <source>
        <dbReference type="Proteomes" id="UP000315724"/>
    </source>
</evidence>
<dbReference type="RefSeq" id="WP_197442247.1">
    <property type="nucleotide sequence ID" value="NZ_CP036267.1"/>
</dbReference>
<evidence type="ECO:0000256" key="1">
    <source>
        <dbReference type="SAM" id="MobiDB-lite"/>
    </source>
</evidence>
<name>A0A517QN69_9PLAN</name>
<dbReference type="KEGG" id="tpol:Mal48_23330"/>
<reference evidence="3 4" key="1">
    <citation type="submission" date="2019-02" db="EMBL/GenBank/DDBJ databases">
        <title>Deep-cultivation of Planctomycetes and their phenomic and genomic characterization uncovers novel biology.</title>
        <authorList>
            <person name="Wiegand S."/>
            <person name="Jogler M."/>
            <person name="Boedeker C."/>
            <person name="Pinto D."/>
            <person name="Vollmers J."/>
            <person name="Rivas-Marin E."/>
            <person name="Kohn T."/>
            <person name="Peeters S.H."/>
            <person name="Heuer A."/>
            <person name="Rast P."/>
            <person name="Oberbeckmann S."/>
            <person name="Bunk B."/>
            <person name="Jeske O."/>
            <person name="Meyerdierks A."/>
            <person name="Storesund J.E."/>
            <person name="Kallscheuer N."/>
            <person name="Luecker S."/>
            <person name="Lage O.M."/>
            <person name="Pohl T."/>
            <person name="Merkel B.J."/>
            <person name="Hornburger P."/>
            <person name="Mueller R.-W."/>
            <person name="Bruemmer F."/>
            <person name="Labrenz M."/>
            <person name="Spormann A.M."/>
            <person name="Op den Camp H."/>
            <person name="Overmann J."/>
            <person name="Amann R."/>
            <person name="Jetten M.S.M."/>
            <person name="Mascher T."/>
            <person name="Medema M.H."/>
            <person name="Devos D.P."/>
            <person name="Kaster A.-K."/>
            <person name="Ovreas L."/>
            <person name="Rohde M."/>
            <person name="Galperin M.Y."/>
            <person name="Jogler C."/>
        </authorList>
    </citation>
    <scope>NUCLEOTIDE SEQUENCE [LARGE SCALE GENOMIC DNA]</scope>
    <source>
        <strain evidence="3 4">Mal48</strain>
    </source>
</reference>
<sequence>MSTVRQDRLASDYAEIEEYARLHPRVRIVQVEGSPPERYEIEYRISSLVKSGTEVKIKKNHLVEIVLPGNYPSTPPRVSMLTPVFHPNIDDKSIYLEEHWTTETSLQSVVIRVGEMLAFQRYHLDSANQRDAVEWVNKHIDQIPMDEIDMHAFVQPQEENESRESIPKPQAKTTPSLNVPIIDPIPDSVKLTCPECKSTYTVRRSADGKKVQCKKCKKIFLVKL</sequence>
<feature type="region of interest" description="Disordered" evidence="1">
    <location>
        <begin position="156"/>
        <end position="179"/>
    </location>
</feature>
<dbReference type="Proteomes" id="UP000315724">
    <property type="component" value="Chromosome"/>
</dbReference>
<dbReference type="SUPFAM" id="SSF54495">
    <property type="entry name" value="UBC-like"/>
    <property type="match status" value="1"/>
</dbReference>
<evidence type="ECO:0000259" key="2">
    <source>
        <dbReference type="Pfam" id="PF00179"/>
    </source>
</evidence>
<feature type="domain" description="UBC core" evidence="2">
    <location>
        <begin position="63"/>
        <end position="137"/>
    </location>
</feature>
<dbReference type="InterPro" id="IPR000608">
    <property type="entry name" value="UBC"/>
</dbReference>